<dbReference type="EMBL" id="GBRH01243490">
    <property type="protein sequence ID" value="JAD54405.1"/>
    <property type="molecule type" value="Transcribed_RNA"/>
</dbReference>
<reference evidence="1" key="1">
    <citation type="submission" date="2014-09" db="EMBL/GenBank/DDBJ databases">
        <authorList>
            <person name="Magalhaes I.L.F."/>
            <person name="Oliveira U."/>
            <person name="Santos F.R."/>
            <person name="Vidigal T.H.D.A."/>
            <person name="Brescovit A.D."/>
            <person name="Santos A.J."/>
        </authorList>
    </citation>
    <scope>NUCLEOTIDE SEQUENCE</scope>
    <source>
        <tissue evidence="1">Shoot tissue taken approximately 20 cm above the soil surface</tissue>
    </source>
</reference>
<reference evidence="1" key="2">
    <citation type="journal article" date="2015" name="Data Brief">
        <title>Shoot transcriptome of the giant reed, Arundo donax.</title>
        <authorList>
            <person name="Barrero R.A."/>
            <person name="Guerrero F.D."/>
            <person name="Moolhuijzen P."/>
            <person name="Goolsby J.A."/>
            <person name="Tidwell J."/>
            <person name="Bellgard S.E."/>
            <person name="Bellgard M.I."/>
        </authorList>
    </citation>
    <scope>NUCLEOTIDE SEQUENCE</scope>
    <source>
        <tissue evidence="1">Shoot tissue taken approximately 20 cm above the soil surface</tissue>
    </source>
</reference>
<evidence type="ECO:0000313" key="1">
    <source>
        <dbReference type="EMBL" id="JAD54405.1"/>
    </source>
</evidence>
<sequence>MRTQWETRLRAGRLCGGCSCAQRGG</sequence>
<proteinExistence type="predicted"/>
<dbReference type="AlphaFoldDB" id="A0A0A9AZP6"/>
<protein>
    <submittedName>
        <fullName evidence="1">Uncharacterized protein</fullName>
    </submittedName>
</protein>
<name>A0A0A9AZP6_ARUDO</name>
<organism evidence="1">
    <name type="scientific">Arundo donax</name>
    <name type="common">Giant reed</name>
    <name type="synonym">Donax arundinaceus</name>
    <dbReference type="NCBI Taxonomy" id="35708"/>
    <lineage>
        <taxon>Eukaryota</taxon>
        <taxon>Viridiplantae</taxon>
        <taxon>Streptophyta</taxon>
        <taxon>Embryophyta</taxon>
        <taxon>Tracheophyta</taxon>
        <taxon>Spermatophyta</taxon>
        <taxon>Magnoliopsida</taxon>
        <taxon>Liliopsida</taxon>
        <taxon>Poales</taxon>
        <taxon>Poaceae</taxon>
        <taxon>PACMAD clade</taxon>
        <taxon>Arundinoideae</taxon>
        <taxon>Arundineae</taxon>
        <taxon>Arundo</taxon>
    </lineage>
</organism>
<accession>A0A0A9AZP6</accession>